<evidence type="ECO:0000313" key="2">
    <source>
        <dbReference type="Proteomes" id="UP000307657"/>
    </source>
</evidence>
<evidence type="ECO:0000313" key="1">
    <source>
        <dbReference type="EMBL" id="TJY36484.1"/>
    </source>
</evidence>
<accession>A0A4U0EYK4</accession>
<keyword evidence="2" id="KW-1185">Reference proteome</keyword>
<reference evidence="1 2" key="1">
    <citation type="submission" date="2019-04" db="EMBL/GenBank/DDBJ databases">
        <title>Lacinutrix sp. nov., isolated from marine water.</title>
        <authorList>
            <person name="Kim W."/>
        </authorList>
    </citation>
    <scope>NUCLEOTIDE SEQUENCE [LARGE SCALE GENOMIC DNA]</scope>
    <source>
        <strain evidence="1 2">CAU 1491</strain>
    </source>
</reference>
<dbReference type="RefSeq" id="WP_136842655.1">
    <property type="nucleotide sequence ID" value="NZ_SUPL01000003.1"/>
</dbReference>
<organism evidence="1 2">
    <name type="scientific">Pontimicrobium aquaticum</name>
    <dbReference type="NCBI Taxonomy" id="2565367"/>
    <lineage>
        <taxon>Bacteria</taxon>
        <taxon>Pseudomonadati</taxon>
        <taxon>Bacteroidota</taxon>
        <taxon>Flavobacteriia</taxon>
        <taxon>Flavobacteriales</taxon>
        <taxon>Flavobacteriaceae</taxon>
        <taxon>Pontimicrobium</taxon>
    </lineage>
</organism>
<dbReference type="AlphaFoldDB" id="A0A4U0EYK4"/>
<dbReference type="EMBL" id="SUPL01000003">
    <property type="protein sequence ID" value="TJY36484.1"/>
    <property type="molecule type" value="Genomic_DNA"/>
</dbReference>
<dbReference type="Proteomes" id="UP000307657">
    <property type="component" value="Unassembled WGS sequence"/>
</dbReference>
<comment type="caution">
    <text evidence="1">The sequence shown here is derived from an EMBL/GenBank/DDBJ whole genome shotgun (WGS) entry which is preliminary data.</text>
</comment>
<sequence>MKYIVIIFSLISSIVVSQSKNIEQLAFDYFIEEILAKDYVNEKSVYFSGYTQNENKLGIGGLFAYCFESEKPFVDFIYNFKPKKTQPKIIIRENHPKTKFLKKFKKRKLEIEVYTSVKYDDYYLVYINVYKQSHFVNHYLIRLKNHKVIDFCFEGEVI</sequence>
<gene>
    <name evidence="1" type="ORF">E5167_07435</name>
</gene>
<protein>
    <submittedName>
        <fullName evidence="1">Uncharacterized protein</fullName>
    </submittedName>
</protein>
<proteinExistence type="predicted"/>
<name>A0A4U0EYK4_9FLAO</name>